<dbReference type="EMBL" id="JARJLG010000140">
    <property type="protein sequence ID" value="KAJ7737914.1"/>
    <property type="molecule type" value="Genomic_DNA"/>
</dbReference>
<protein>
    <submittedName>
        <fullName evidence="2">Uncharacterized protein</fullName>
    </submittedName>
</protein>
<proteinExistence type="predicted"/>
<dbReference type="PANTHER" id="PTHR45737:SF6">
    <property type="entry name" value="VON WILLEBRAND FACTOR A DOMAIN-CONTAINING PROTEIN 5A"/>
    <property type="match status" value="1"/>
</dbReference>
<organism evidence="2 3">
    <name type="scientific">Mycena maculata</name>
    <dbReference type="NCBI Taxonomy" id="230809"/>
    <lineage>
        <taxon>Eukaryota</taxon>
        <taxon>Fungi</taxon>
        <taxon>Dikarya</taxon>
        <taxon>Basidiomycota</taxon>
        <taxon>Agaricomycotina</taxon>
        <taxon>Agaricomycetes</taxon>
        <taxon>Agaricomycetidae</taxon>
        <taxon>Agaricales</taxon>
        <taxon>Marasmiineae</taxon>
        <taxon>Mycenaceae</taxon>
        <taxon>Mycena</taxon>
    </lineage>
</organism>
<evidence type="ECO:0000313" key="3">
    <source>
        <dbReference type="Proteomes" id="UP001215280"/>
    </source>
</evidence>
<dbReference type="AlphaFoldDB" id="A0AAD7IAL2"/>
<dbReference type="PANTHER" id="PTHR45737">
    <property type="entry name" value="VON WILLEBRAND FACTOR A DOMAIN-CONTAINING PROTEIN 5A"/>
    <property type="match status" value="1"/>
</dbReference>
<evidence type="ECO:0000256" key="1">
    <source>
        <dbReference type="SAM" id="MobiDB-lite"/>
    </source>
</evidence>
<comment type="caution">
    <text evidence="2">The sequence shown here is derived from an EMBL/GenBank/DDBJ whole genome shotgun (WGS) entry which is preliminary data.</text>
</comment>
<reference evidence="2" key="1">
    <citation type="submission" date="2023-03" db="EMBL/GenBank/DDBJ databases">
        <title>Massive genome expansion in bonnet fungi (Mycena s.s.) driven by repeated elements and novel gene families across ecological guilds.</title>
        <authorList>
            <consortium name="Lawrence Berkeley National Laboratory"/>
            <person name="Harder C.B."/>
            <person name="Miyauchi S."/>
            <person name="Viragh M."/>
            <person name="Kuo A."/>
            <person name="Thoen E."/>
            <person name="Andreopoulos B."/>
            <person name="Lu D."/>
            <person name="Skrede I."/>
            <person name="Drula E."/>
            <person name="Henrissat B."/>
            <person name="Morin E."/>
            <person name="Kohler A."/>
            <person name="Barry K."/>
            <person name="LaButti K."/>
            <person name="Morin E."/>
            <person name="Salamov A."/>
            <person name="Lipzen A."/>
            <person name="Mereny Z."/>
            <person name="Hegedus B."/>
            <person name="Baldrian P."/>
            <person name="Stursova M."/>
            <person name="Weitz H."/>
            <person name="Taylor A."/>
            <person name="Grigoriev I.V."/>
            <person name="Nagy L.G."/>
            <person name="Martin F."/>
            <person name="Kauserud H."/>
        </authorList>
    </citation>
    <scope>NUCLEOTIDE SEQUENCE</scope>
    <source>
        <strain evidence="2">CBHHK188m</strain>
    </source>
</reference>
<feature type="region of interest" description="Disordered" evidence="1">
    <location>
        <begin position="258"/>
        <end position="279"/>
    </location>
</feature>
<accession>A0AAD7IAL2</accession>
<dbReference type="Proteomes" id="UP001215280">
    <property type="component" value="Unassembled WGS sequence"/>
</dbReference>
<evidence type="ECO:0000313" key="2">
    <source>
        <dbReference type="EMBL" id="KAJ7737914.1"/>
    </source>
</evidence>
<sequence length="415" mass="44498">MDFHSNNDLHSDSERTRHSGISVAVLPLTSSAEEYAKAPLLTSTFGLHDCADGESAVDVVAEDAVDAFLMAVDPLQLDHEPILPFRRVPGNRLNVQTVPKAITLAGLTEDSSETRLSVPVTFSHLPNAPESPPVIHALASRKIIQDLEDGQHGLGSSIQEDADLLARTVQASIVRLGRLYSVPSSQTSLVAVDDSGGVVAPPIVGEPPESDLLFMPMETEFTDFIDAPLEDGQHHPGSSTQDADYCISISSSQMSVGSGHSVTGGLKHRRAPSHHTVQPLPIRHTDDAASRETQYVTLTSKATRVDPDPEPLEVDPIEVLARAQTFDGCFSLAVLSVVLNVDLDQARVALLDNSEVFATVLGMAFLRTRLGPVVEWESWEAMYDKARAFVEDGLLLLNVGGSVADLEAKAIALLA</sequence>
<name>A0AAD7IAL2_9AGAR</name>
<gene>
    <name evidence="2" type="ORF">DFH07DRAFT_1064674</name>
</gene>
<keyword evidence="3" id="KW-1185">Reference proteome</keyword>